<keyword evidence="6" id="KW-0511">Multifunctional enzyme</keyword>
<feature type="transmembrane region" description="Helical" evidence="8">
    <location>
        <begin position="98"/>
        <end position="122"/>
    </location>
</feature>
<dbReference type="EC" id="2.7.7.49" evidence="1"/>
<dbReference type="InterPro" id="IPR036397">
    <property type="entry name" value="RNaseH_sf"/>
</dbReference>
<dbReference type="FunFam" id="3.30.70.270:FF:000026">
    <property type="entry name" value="Transposon Ty3-G Gag-Pol polyprotein"/>
    <property type="match status" value="1"/>
</dbReference>
<dbReference type="PANTHER" id="PTHR37984">
    <property type="entry name" value="PROTEIN CBG26694"/>
    <property type="match status" value="1"/>
</dbReference>
<organism evidence="11 12">
    <name type="scientific">Ancylostoma ceylanicum</name>
    <dbReference type="NCBI Taxonomy" id="53326"/>
    <lineage>
        <taxon>Eukaryota</taxon>
        <taxon>Metazoa</taxon>
        <taxon>Ecdysozoa</taxon>
        <taxon>Nematoda</taxon>
        <taxon>Chromadorea</taxon>
        <taxon>Rhabditida</taxon>
        <taxon>Rhabditina</taxon>
        <taxon>Rhabditomorpha</taxon>
        <taxon>Strongyloidea</taxon>
        <taxon>Ancylostomatidae</taxon>
        <taxon>Ancylostomatinae</taxon>
        <taxon>Ancylostoma</taxon>
    </lineage>
</organism>
<dbReference type="InterPro" id="IPR001584">
    <property type="entry name" value="Integrase_cat-core"/>
</dbReference>
<evidence type="ECO:0000256" key="5">
    <source>
        <dbReference type="ARBA" id="ARBA00022759"/>
    </source>
</evidence>
<dbReference type="InterPro" id="IPR043502">
    <property type="entry name" value="DNA/RNA_pol_sf"/>
</dbReference>
<dbReference type="GO" id="GO:0042575">
    <property type="term" value="C:DNA polymerase complex"/>
    <property type="evidence" value="ECO:0007669"/>
    <property type="project" value="UniProtKB-ARBA"/>
</dbReference>
<reference evidence="12" key="1">
    <citation type="journal article" date="2015" name="Nat. Genet.">
        <title>The genome and transcriptome of the zoonotic hookworm Ancylostoma ceylanicum identify infection-specific gene families.</title>
        <authorList>
            <person name="Schwarz E.M."/>
            <person name="Hu Y."/>
            <person name="Antoshechkin I."/>
            <person name="Miller M.M."/>
            <person name="Sternberg P.W."/>
            <person name="Aroian R.V."/>
        </authorList>
    </citation>
    <scope>NUCLEOTIDE SEQUENCE</scope>
    <source>
        <strain evidence="12">HY135</strain>
    </source>
</reference>
<keyword evidence="4" id="KW-0540">Nuclease</keyword>
<dbReference type="Pfam" id="PF00078">
    <property type="entry name" value="RVT_1"/>
    <property type="match status" value="1"/>
</dbReference>
<name>A0A016T6D3_9BILA</name>
<keyword evidence="8" id="KW-0472">Membrane</keyword>
<keyword evidence="2" id="KW-0808">Transferase</keyword>
<dbReference type="SUPFAM" id="SSF50630">
    <property type="entry name" value="Acid proteases"/>
    <property type="match status" value="1"/>
</dbReference>
<dbReference type="InterPro" id="IPR000477">
    <property type="entry name" value="RT_dom"/>
</dbReference>
<dbReference type="GO" id="GO:0003676">
    <property type="term" value="F:nucleic acid binding"/>
    <property type="evidence" value="ECO:0007669"/>
    <property type="project" value="InterPro"/>
</dbReference>
<evidence type="ECO:0000256" key="7">
    <source>
        <dbReference type="SAM" id="MobiDB-lite"/>
    </source>
</evidence>
<dbReference type="InterPro" id="IPR021109">
    <property type="entry name" value="Peptidase_aspartic_dom_sf"/>
</dbReference>
<gene>
    <name evidence="11" type="primary">Acey_s0133.g1756</name>
    <name evidence="11" type="ORF">Y032_0133g1756</name>
</gene>
<evidence type="ECO:0000256" key="3">
    <source>
        <dbReference type="ARBA" id="ARBA00022695"/>
    </source>
</evidence>
<dbReference type="Pfam" id="PF17919">
    <property type="entry name" value="RT_RNaseH_2"/>
    <property type="match status" value="1"/>
</dbReference>
<keyword evidence="12" id="KW-1185">Reference proteome</keyword>
<dbReference type="GO" id="GO:0015074">
    <property type="term" value="P:DNA integration"/>
    <property type="evidence" value="ECO:0007669"/>
    <property type="project" value="InterPro"/>
</dbReference>
<dbReference type="STRING" id="53326.A0A016T6D3"/>
<evidence type="ECO:0000256" key="6">
    <source>
        <dbReference type="ARBA" id="ARBA00023268"/>
    </source>
</evidence>
<dbReference type="InterPro" id="IPR041577">
    <property type="entry name" value="RT_RNaseH_2"/>
</dbReference>
<dbReference type="CDD" id="cd00303">
    <property type="entry name" value="retropepsin_like"/>
    <property type="match status" value="1"/>
</dbReference>
<evidence type="ECO:0000259" key="9">
    <source>
        <dbReference type="PROSITE" id="PS50878"/>
    </source>
</evidence>
<dbReference type="FunFam" id="1.10.340.70:FF:000001">
    <property type="entry name" value="Retrovirus-related Pol polyprotein from transposon gypsy-like Protein"/>
    <property type="match status" value="1"/>
</dbReference>
<evidence type="ECO:0000313" key="12">
    <source>
        <dbReference type="Proteomes" id="UP000024635"/>
    </source>
</evidence>
<accession>A0A016T6D3</accession>
<evidence type="ECO:0000256" key="8">
    <source>
        <dbReference type="SAM" id="Phobius"/>
    </source>
</evidence>
<evidence type="ECO:0000256" key="2">
    <source>
        <dbReference type="ARBA" id="ARBA00022679"/>
    </source>
</evidence>
<dbReference type="InterPro" id="IPR012337">
    <property type="entry name" value="RNaseH-like_sf"/>
</dbReference>
<dbReference type="Gene3D" id="3.30.70.270">
    <property type="match status" value="2"/>
</dbReference>
<dbReference type="CDD" id="cd09274">
    <property type="entry name" value="RNase_HI_RT_Ty3"/>
    <property type="match status" value="1"/>
</dbReference>
<keyword evidence="5" id="KW-0255">Endonuclease</keyword>
<evidence type="ECO:0000256" key="1">
    <source>
        <dbReference type="ARBA" id="ARBA00012493"/>
    </source>
</evidence>
<dbReference type="Gene3D" id="1.10.340.70">
    <property type="match status" value="1"/>
</dbReference>
<dbReference type="SUPFAM" id="SSF53098">
    <property type="entry name" value="Ribonuclease H-like"/>
    <property type="match status" value="1"/>
</dbReference>
<sequence length="1372" mass="156987">MQPANRRARSCRLFQLLAKNIKKIGAKWIRCLRSGTSKHANEQRYGRNSNTYRSDFLNNELHKLSVEGLQYATSIEENAGDVLQPQAKFILETVSFRVIAFISSIIILIAILFGVWICYYFSCINILRKCCKRNSRKQQQTETIVMQNGDNDSKGENENHATYNQNRMNTTKFLSYVPIVMSIINSAEAKTCYPCFIPVFCKDTPIVALLDTGVSITFLDEKKLSHLNANITHEKIPPAKAANGSEIPFIGYTYIPIVFGNQTIAQKVMITKNGFCPAPLVIDNETGYSKRVFTVRIEENIIIPSRSDNFVMGEIDFSFDKEVELIAEDDKSDDLLEGIIVGKTLYCPAFSKRFPVRILNTANVQMKLYKGQKIATAEVTERYSPLYRRVFSVYEDEQTTPKTVEIVQKEANYVPPEVEIDYPTDTAINGENSELEKINWEHSQLDLHQKTTIVDMVNDFKDIFIGKNGKLGRYSGKIRHRIDLIGNSKIPKQKPYRVPLEQRKEVVQQIQELLKHRIIEKSSSPFCAPIILVRKKDQTWRFVVDYRKLNSITKSETYVIPNIQEIIDLASGKTFYTTVDFKSGFHQIPMEKSHRERTAFQTFLGLFHFITMPMGLKGAPGTFQKVANSLIRELRSCTFAYIDDIVICSNSFEEHLKDIRELFSRIRTFGMKLRLDKCVFAAKEVEYLGVLISKAGSRINPTKIEKILNYPVPSSITAVKSFLGAASYFRRYIRNFAKIAEPLTRITSKHHKNFHWGTEQQRAFHELKQRLTTAPVLASPRTGHPYQIHTDASMKAVAGTLLQENPETGEIHPIAFTSRCLNKHEKNYSVIELEALAIVYSLVQFRPYVFGAKILIVTDHSPLCSLFYRSDLSGRLAKYQVAIMGYDAVIQYRPGKQNAVSDALSRYPNETVVNSVEVTELPSWEEIRDAQRASPYNERIEKLQDQSHDESEEKRFSVLNNALYYIDGKNARLVITSDLHKDKIMRHHHENCLDGGHLGINKTLHKIRSRFYWRKMNHDIASFVKCCPVCQKVKSPSTVIRKEELGKFPLGNRPYFRVHSDVIGPMQTCLNGNSYILIHTCAFTKYITCTALPNQQTATVAKTFVNEVVCKFGVPEELISDKGSNYTSQLFKDIAQILGVKHTFTSSYHHQSNGQVERYVKTLTDTLTCFVQDSREAWPDFLQLAVFAINTSRNETTGETPFFLMHGRDPQLISDAVLKCPRKTYFDATSYKMELIHNLTIAWRINKDRISEKSEKYKNTYDETAVDRGNITPGELVLLQNDENIPKLGNKWKGPYRVLEVLHPNITIQKVGQPQRKETVHLNRVKKFFCTEDFPSLTVSMGHDPTFGEVPEGRRRSSRYQPQIRKDNNGSA</sequence>
<dbReference type="OrthoDB" id="5868531at2759"/>
<feature type="region of interest" description="Disordered" evidence="7">
    <location>
        <begin position="1341"/>
        <end position="1372"/>
    </location>
</feature>
<keyword evidence="8" id="KW-0812">Transmembrane</keyword>
<dbReference type="CDD" id="cd01647">
    <property type="entry name" value="RT_LTR"/>
    <property type="match status" value="1"/>
</dbReference>
<keyword evidence="5" id="KW-0378">Hydrolase</keyword>
<comment type="caution">
    <text evidence="11">The sequence shown here is derived from an EMBL/GenBank/DDBJ whole genome shotgun (WGS) entry which is preliminary data.</text>
</comment>
<dbReference type="FunFam" id="3.30.420.10:FF:000032">
    <property type="entry name" value="Retrovirus-related Pol polyprotein from transposon 297-like Protein"/>
    <property type="match status" value="1"/>
</dbReference>
<dbReference type="GO" id="GO:0003964">
    <property type="term" value="F:RNA-directed DNA polymerase activity"/>
    <property type="evidence" value="ECO:0007669"/>
    <property type="project" value="UniProtKB-EC"/>
</dbReference>
<dbReference type="InterPro" id="IPR041588">
    <property type="entry name" value="Integrase_H2C2"/>
</dbReference>
<dbReference type="Gene3D" id="3.10.10.10">
    <property type="entry name" value="HIV Type 1 Reverse Transcriptase, subunit A, domain 1"/>
    <property type="match status" value="1"/>
</dbReference>
<dbReference type="Pfam" id="PF17921">
    <property type="entry name" value="Integrase_H2C2"/>
    <property type="match status" value="1"/>
</dbReference>
<proteinExistence type="predicted"/>
<dbReference type="Pfam" id="PF00665">
    <property type="entry name" value="rve"/>
    <property type="match status" value="1"/>
</dbReference>
<evidence type="ECO:0000256" key="4">
    <source>
        <dbReference type="ARBA" id="ARBA00022722"/>
    </source>
</evidence>
<dbReference type="SUPFAM" id="SSF56672">
    <property type="entry name" value="DNA/RNA polymerases"/>
    <property type="match status" value="1"/>
</dbReference>
<dbReference type="InterPro" id="IPR043128">
    <property type="entry name" value="Rev_trsase/Diguanyl_cyclase"/>
</dbReference>
<dbReference type="InterPro" id="IPR050951">
    <property type="entry name" value="Retrovirus_Pol_polyprotein"/>
</dbReference>
<feature type="domain" description="Reverse transcriptase" evidence="9">
    <location>
        <begin position="514"/>
        <end position="692"/>
    </location>
</feature>
<dbReference type="PANTHER" id="PTHR37984:SF5">
    <property type="entry name" value="PROTEIN NYNRIN-LIKE"/>
    <property type="match status" value="1"/>
</dbReference>
<dbReference type="PROSITE" id="PS50878">
    <property type="entry name" value="RT_POL"/>
    <property type="match status" value="1"/>
</dbReference>
<evidence type="ECO:0000259" key="10">
    <source>
        <dbReference type="PROSITE" id="PS50994"/>
    </source>
</evidence>
<feature type="domain" description="Integrase catalytic" evidence="10">
    <location>
        <begin position="1050"/>
        <end position="1209"/>
    </location>
</feature>
<dbReference type="GO" id="GO:0004519">
    <property type="term" value="F:endonuclease activity"/>
    <property type="evidence" value="ECO:0007669"/>
    <property type="project" value="UniProtKB-KW"/>
</dbReference>
<dbReference type="Gene3D" id="2.40.70.10">
    <property type="entry name" value="Acid Proteases"/>
    <property type="match status" value="1"/>
</dbReference>
<protein>
    <recommendedName>
        <fullName evidence="1">RNA-directed DNA polymerase</fullName>
        <ecNumber evidence="1">2.7.7.49</ecNumber>
    </recommendedName>
</protein>
<dbReference type="EMBL" id="JARK01001469">
    <property type="protein sequence ID" value="EYB98191.1"/>
    <property type="molecule type" value="Genomic_DNA"/>
</dbReference>
<dbReference type="PROSITE" id="PS50994">
    <property type="entry name" value="INTEGRASE"/>
    <property type="match status" value="1"/>
</dbReference>
<keyword evidence="3" id="KW-0548">Nucleotidyltransferase</keyword>
<dbReference type="Proteomes" id="UP000024635">
    <property type="component" value="Unassembled WGS sequence"/>
</dbReference>
<evidence type="ECO:0000313" key="11">
    <source>
        <dbReference type="EMBL" id="EYB98191.1"/>
    </source>
</evidence>
<dbReference type="Gene3D" id="3.30.420.10">
    <property type="entry name" value="Ribonuclease H-like superfamily/Ribonuclease H"/>
    <property type="match status" value="1"/>
</dbReference>
<keyword evidence="8" id="KW-1133">Transmembrane helix</keyword>